<feature type="compositionally biased region" description="Low complexity" evidence="1">
    <location>
        <begin position="136"/>
        <end position="149"/>
    </location>
</feature>
<feature type="region of interest" description="Disordered" evidence="1">
    <location>
        <begin position="43"/>
        <end position="149"/>
    </location>
</feature>
<evidence type="ECO:0000256" key="1">
    <source>
        <dbReference type="SAM" id="MobiDB-lite"/>
    </source>
</evidence>
<proteinExistence type="predicted"/>
<dbReference type="GeneID" id="54292857"/>
<feature type="compositionally biased region" description="Low complexity" evidence="1">
    <location>
        <begin position="77"/>
        <end position="98"/>
    </location>
</feature>
<dbReference type="RefSeq" id="XP_033392068.1">
    <property type="nucleotide sequence ID" value="XM_033535363.1"/>
</dbReference>
<name>A0A6A6AYE0_9PEZI</name>
<dbReference type="AlphaFoldDB" id="A0A6A6AYE0"/>
<protein>
    <submittedName>
        <fullName evidence="2">Uncharacterized protein</fullName>
    </submittedName>
</protein>
<evidence type="ECO:0000313" key="3">
    <source>
        <dbReference type="EMBL" id="KAF2136350.1"/>
    </source>
</evidence>
<accession>A0A6A6AYE0</accession>
<keyword evidence="4" id="KW-1185">Reference proteome</keyword>
<dbReference type="EMBL" id="ML995527">
    <property type="protein sequence ID" value="KAF2136268.1"/>
    <property type="molecule type" value="Genomic_DNA"/>
</dbReference>
<evidence type="ECO:0000313" key="2">
    <source>
        <dbReference type="EMBL" id="KAF2136268.1"/>
    </source>
</evidence>
<evidence type="ECO:0000313" key="4">
    <source>
        <dbReference type="Proteomes" id="UP000799438"/>
    </source>
</evidence>
<dbReference type="Proteomes" id="UP000799438">
    <property type="component" value="Unassembled WGS sequence"/>
</dbReference>
<gene>
    <name evidence="3" type="ORF">K452DRAFT_138253</name>
    <name evidence="2" type="ORF">K452DRAFT_139090</name>
</gene>
<dbReference type="EMBL" id="ML995524">
    <property type="protein sequence ID" value="KAF2136350.1"/>
    <property type="molecule type" value="Genomic_DNA"/>
</dbReference>
<organism evidence="2 4">
    <name type="scientific">Aplosporella prunicola CBS 121167</name>
    <dbReference type="NCBI Taxonomy" id="1176127"/>
    <lineage>
        <taxon>Eukaryota</taxon>
        <taxon>Fungi</taxon>
        <taxon>Dikarya</taxon>
        <taxon>Ascomycota</taxon>
        <taxon>Pezizomycotina</taxon>
        <taxon>Dothideomycetes</taxon>
        <taxon>Dothideomycetes incertae sedis</taxon>
        <taxon>Botryosphaeriales</taxon>
        <taxon>Aplosporellaceae</taxon>
        <taxon>Aplosporella</taxon>
    </lineage>
</organism>
<feature type="compositionally biased region" description="Basic and acidic residues" evidence="1">
    <location>
        <begin position="105"/>
        <end position="135"/>
    </location>
</feature>
<sequence length="302" mass="32999">MHSPINQSIHHQSYRTNQTMPDHAHAMRCNAQAMRIALNNKEKRNENEKKAQPNPILNAPHPSTHNNETMKETKNEATAAHPPTTTASLAQAAKASSHACKKKPVKEARQRRPPPEGYPKRREGGSIRERAEPRESSPSPTTQETTTNTSLKTVVATSAHLRRVNRLHRRDSMALGNVAVADIVGDARVLADDLVVKLLELANLLVQAGHLSLAATLGLLSSMLRTWPPRSVPSGPSARSYGGGALPPLCRNEYSSASSCATRAFQCSHSLIRSAMRGLSLVLASCASICAYWLRRFFSSIR</sequence>
<reference evidence="2" key="1">
    <citation type="journal article" date="2020" name="Stud. Mycol.">
        <title>101 Dothideomycetes genomes: a test case for predicting lifestyles and emergence of pathogens.</title>
        <authorList>
            <person name="Haridas S."/>
            <person name="Albert R."/>
            <person name="Binder M."/>
            <person name="Bloem J."/>
            <person name="Labutti K."/>
            <person name="Salamov A."/>
            <person name="Andreopoulos B."/>
            <person name="Baker S."/>
            <person name="Barry K."/>
            <person name="Bills G."/>
            <person name="Bluhm B."/>
            <person name="Cannon C."/>
            <person name="Castanera R."/>
            <person name="Culley D."/>
            <person name="Daum C."/>
            <person name="Ezra D."/>
            <person name="Gonzalez J."/>
            <person name="Henrissat B."/>
            <person name="Kuo A."/>
            <person name="Liang C."/>
            <person name="Lipzen A."/>
            <person name="Lutzoni F."/>
            <person name="Magnuson J."/>
            <person name="Mondo S."/>
            <person name="Nolan M."/>
            <person name="Ohm R."/>
            <person name="Pangilinan J."/>
            <person name="Park H.-J."/>
            <person name="Ramirez L."/>
            <person name="Alfaro M."/>
            <person name="Sun H."/>
            <person name="Tritt A."/>
            <person name="Yoshinaga Y."/>
            <person name="Zwiers L.-H."/>
            <person name="Turgeon B."/>
            <person name="Goodwin S."/>
            <person name="Spatafora J."/>
            <person name="Crous P."/>
            <person name="Grigoriev I."/>
        </authorList>
    </citation>
    <scope>NUCLEOTIDE SEQUENCE</scope>
    <source>
        <strain evidence="2">CBS 121167</strain>
    </source>
</reference>